<dbReference type="PATRIC" id="fig|1549748.8.peg.2263"/>
<dbReference type="EMBL" id="LANI01000029">
    <property type="protein sequence ID" value="KKJ75616.1"/>
    <property type="molecule type" value="Genomic_DNA"/>
</dbReference>
<dbReference type="RefSeq" id="WP_046509632.1">
    <property type="nucleotide sequence ID" value="NZ_CBDDLU010000002.1"/>
</dbReference>
<evidence type="ECO:0000256" key="1">
    <source>
        <dbReference type="ARBA" id="ARBA00043985"/>
    </source>
</evidence>
<dbReference type="AlphaFoldDB" id="A0A0M2R1U3"/>
<dbReference type="Pfam" id="PF04012">
    <property type="entry name" value="PspA_IM30"/>
    <property type="match status" value="1"/>
</dbReference>
<name>A0A0M2R1U3_9PROT</name>
<reference evidence="3 4" key="1">
    <citation type="submission" date="2015-03" db="EMBL/GenBank/DDBJ databases">
        <title>Genome sequence of Kiloniella sp. P1-1, isolated from the gut microflora of Pacific white shrimp, Penaeus vannamei.</title>
        <authorList>
            <person name="Shao Z."/>
            <person name="Wang L."/>
            <person name="Li X."/>
        </authorList>
    </citation>
    <scope>NUCLEOTIDE SEQUENCE [LARGE SCALE GENOMIC DNA]</scope>
    <source>
        <strain evidence="3 4">P1-1</strain>
    </source>
</reference>
<comment type="caution">
    <text evidence="3">The sequence shown here is derived from an EMBL/GenBank/DDBJ whole genome shotgun (WGS) entry which is preliminary data.</text>
</comment>
<keyword evidence="2" id="KW-0175">Coiled coil</keyword>
<keyword evidence="4" id="KW-1185">Reference proteome</keyword>
<protein>
    <submittedName>
        <fullName evidence="3">Phage shock protein</fullName>
    </submittedName>
</protein>
<dbReference type="InterPro" id="IPR014319">
    <property type="entry name" value="Phageshock_PspA"/>
</dbReference>
<dbReference type="STRING" id="1549748.WH95_17440"/>
<feature type="coiled-coil region" evidence="2">
    <location>
        <begin position="54"/>
        <end position="188"/>
    </location>
</feature>
<evidence type="ECO:0000313" key="4">
    <source>
        <dbReference type="Proteomes" id="UP000034491"/>
    </source>
</evidence>
<dbReference type="SUPFAM" id="SSF57997">
    <property type="entry name" value="Tropomyosin"/>
    <property type="match status" value="1"/>
</dbReference>
<dbReference type="PANTHER" id="PTHR31088">
    <property type="entry name" value="MEMBRANE-ASSOCIATED PROTEIN VIPP1, CHLOROPLASTIC"/>
    <property type="match status" value="1"/>
</dbReference>
<sequence>MSIFSRLTDIVNSNINSLLDRAEEPEKMARLMIQEMEDTLIEVRSSSVKAIADKKDIEKKLAALETSKAEWASKAEFALSKGRDDLAKGALLAKRKIEEQADALQAELGYIEESLAKSNDDLSKLQAKLDEAKAKKKSMEIRLNTAEKRVKLRKTTYDGRVDDALARYDNLERKITELDAEADSYDLGRTKTLNDEFSELEAESEIADELAALKAKMSKSKK</sequence>
<dbReference type="PANTHER" id="PTHR31088:SF6">
    <property type="entry name" value="PHAGE SHOCK PROTEIN A"/>
    <property type="match status" value="1"/>
</dbReference>
<organism evidence="3 4">
    <name type="scientific">Kiloniella litopenaei</name>
    <dbReference type="NCBI Taxonomy" id="1549748"/>
    <lineage>
        <taxon>Bacteria</taxon>
        <taxon>Pseudomonadati</taxon>
        <taxon>Pseudomonadota</taxon>
        <taxon>Alphaproteobacteria</taxon>
        <taxon>Rhodospirillales</taxon>
        <taxon>Kiloniellaceae</taxon>
        <taxon>Kiloniella</taxon>
    </lineage>
</organism>
<dbReference type="InterPro" id="IPR007157">
    <property type="entry name" value="PspA_VIPP1"/>
</dbReference>
<dbReference type="GO" id="GO:0005829">
    <property type="term" value="C:cytosol"/>
    <property type="evidence" value="ECO:0007669"/>
    <property type="project" value="TreeGrafter"/>
</dbReference>
<evidence type="ECO:0000256" key="2">
    <source>
        <dbReference type="SAM" id="Coils"/>
    </source>
</evidence>
<gene>
    <name evidence="3" type="ORF">WH95_17440</name>
</gene>
<evidence type="ECO:0000313" key="3">
    <source>
        <dbReference type="EMBL" id="KKJ75616.1"/>
    </source>
</evidence>
<accession>A0A0M2R1U3</accession>
<proteinExistence type="inferred from homology"/>
<dbReference type="OrthoDB" id="9779630at2"/>
<dbReference type="GO" id="GO:0009271">
    <property type="term" value="P:phage shock"/>
    <property type="evidence" value="ECO:0007669"/>
    <property type="project" value="TreeGrafter"/>
</dbReference>
<dbReference type="Proteomes" id="UP000034491">
    <property type="component" value="Unassembled WGS sequence"/>
</dbReference>
<comment type="similarity">
    <text evidence="1">Belongs to the PspA/Vipp/IM30 family.</text>
</comment>
<dbReference type="NCBIfam" id="TIGR02977">
    <property type="entry name" value="phageshock_pspA"/>
    <property type="match status" value="1"/>
</dbReference>